<evidence type="ECO:0000313" key="2">
    <source>
        <dbReference type="EMBL" id="EUC29153.1"/>
    </source>
</evidence>
<proteinExistence type="predicted"/>
<feature type="compositionally biased region" description="Basic and acidic residues" evidence="1">
    <location>
        <begin position="636"/>
        <end position="645"/>
    </location>
</feature>
<feature type="region of interest" description="Disordered" evidence="1">
    <location>
        <begin position="418"/>
        <end position="501"/>
    </location>
</feature>
<dbReference type="HOGENOM" id="CLU_401696_0_0_1"/>
<dbReference type="AlphaFoldDB" id="W6XTZ6"/>
<dbReference type="EMBL" id="KI964764">
    <property type="protein sequence ID" value="EUC29153.1"/>
    <property type="molecule type" value="Genomic_DNA"/>
</dbReference>
<evidence type="ECO:0000256" key="1">
    <source>
        <dbReference type="SAM" id="MobiDB-lite"/>
    </source>
</evidence>
<protein>
    <submittedName>
        <fullName evidence="2">Uncharacterized protein</fullName>
    </submittedName>
</protein>
<feature type="region of interest" description="Disordered" evidence="1">
    <location>
        <begin position="523"/>
        <end position="585"/>
    </location>
</feature>
<sequence length="660" mass="73763">MSTKPLSSLHPSVGADSNAHPSLVTTTIANPHIVTLLAEVNFNVEMRGLAANAHASFGHMYQPRLRKSLDTQQAVSHLDTISCWKAMSYVQAHELALWESLFHQCLVSQIEKRLRRTAIIQLSKRKDYVDEVSLLPCLMQSFPENYACFINIDVSGLLQDMIGAYCKELTSPAAVRNLQWALGSGSLRSFIYNFISIQDCFKNTPAGPCLFVKYLIDWFSFPLIAVTADIAWHPPVFYFKLAPAQIKPGAHYGIAPCRRPVRQDAGISGCKSFPDHVEYVVTKSSSAAKWYHKGRFFLMQAPDRLEGNNAAVLETIMQAKVITRFPKNVLFERTSRYVIKVELAHAREVNSMTETHGVPTTLALVIPPHKSTNSLQSHGCRHVPTSPPDSLVELVDRGPDPNSECCDSKEYVEPVASGVSMQNVHDPELETGKKAPKKRTNSSREDNAIHPDDNRTHGAPDIQLKRRKLKKTDVADSQVESPPTDLSCSMLQSAQDDTPDDKFCTREMRRLSISINMAAPLIKTDSPSSQLQNESEKVIYRKPDRVRNEPYPTPPSTPSSLGSSSDYGNYCSRVERPGTHTSQMAQARNGSRCLYELSQDTIQHNYHEFEAMALCQSTKQADWGDSSFEKIFMEESDAEGWHSSDVDDVDEEMDGYDMGM</sequence>
<reference evidence="2 3" key="1">
    <citation type="journal article" date="2013" name="PLoS Genet.">
        <title>Comparative genome structure, secondary metabolite, and effector coding capacity across Cochliobolus pathogens.</title>
        <authorList>
            <person name="Condon B.J."/>
            <person name="Leng Y."/>
            <person name="Wu D."/>
            <person name="Bushley K.E."/>
            <person name="Ohm R.A."/>
            <person name="Otillar R."/>
            <person name="Martin J."/>
            <person name="Schackwitz W."/>
            <person name="Grimwood J."/>
            <person name="MohdZainudin N."/>
            <person name="Xue C."/>
            <person name="Wang R."/>
            <person name="Manning V.A."/>
            <person name="Dhillon B."/>
            <person name="Tu Z.J."/>
            <person name="Steffenson B.J."/>
            <person name="Salamov A."/>
            <person name="Sun H."/>
            <person name="Lowry S."/>
            <person name="LaButti K."/>
            <person name="Han J."/>
            <person name="Copeland A."/>
            <person name="Lindquist E."/>
            <person name="Barry K."/>
            <person name="Schmutz J."/>
            <person name="Baker S.E."/>
            <person name="Ciuffetti L.M."/>
            <person name="Grigoriev I.V."/>
            <person name="Zhong S."/>
            <person name="Turgeon B.G."/>
        </authorList>
    </citation>
    <scope>NUCLEOTIDE SEQUENCE [LARGE SCALE GENOMIC DNA]</scope>
    <source>
        <strain evidence="2 3">26-R-13</strain>
    </source>
</reference>
<feature type="compositionally biased region" description="Basic and acidic residues" evidence="1">
    <location>
        <begin position="534"/>
        <end position="548"/>
    </location>
</feature>
<dbReference type="OrthoDB" id="5330058at2759"/>
<feature type="compositionally biased region" description="Acidic residues" evidence="1">
    <location>
        <begin position="646"/>
        <end position="660"/>
    </location>
</feature>
<feature type="compositionally biased region" description="Polar residues" evidence="1">
    <location>
        <begin position="478"/>
        <end position="496"/>
    </location>
</feature>
<dbReference type="KEGG" id="bze:COCCADRAFT_8594"/>
<dbReference type="Proteomes" id="UP000053841">
    <property type="component" value="Unassembled WGS sequence"/>
</dbReference>
<organism evidence="2 3">
    <name type="scientific">Cochliobolus carbonum (strain 26-R-13)</name>
    <name type="common">Maize leaf spot fungus</name>
    <name type="synonym">Bipolaris zeicola</name>
    <dbReference type="NCBI Taxonomy" id="930089"/>
    <lineage>
        <taxon>Eukaryota</taxon>
        <taxon>Fungi</taxon>
        <taxon>Dikarya</taxon>
        <taxon>Ascomycota</taxon>
        <taxon>Pezizomycotina</taxon>
        <taxon>Dothideomycetes</taxon>
        <taxon>Pleosporomycetidae</taxon>
        <taxon>Pleosporales</taxon>
        <taxon>Pleosporineae</taxon>
        <taxon>Pleosporaceae</taxon>
        <taxon>Bipolaris</taxon>
    </lineage>
</organism>
<keyword evidence="3" id="KW-1185">Reference proteome</keyword>
<dbReference type="eggNOG" id="ENOG502T70T">
    <property type="taxonomic scope" value="Eukaryota"/>
</dbReference>
<accession>W6XTZ6</accession>
<feature type="compositionally biased region" description="Basic and acidic residues" evidence="1">
    <location>
        <begin position="442"/>
        <end position="458"/>
    </location>
</feature>
<dbReference type="GeneID" id="19152048"/>
<feature type="region of interest" description="Disordered" evidence="1">
    <location>
        <begin position="636"/>
        <end position="660"/>
    </location>
</feature>
<gene>
    <name evidence="2" type="ORF">COCCADRAFT_8594</name>
</gene>
<name>W6XTZ6_COCC2</name>
<evidence type="ECO:0000313" key="3">
    <source>
        <dbReference type="Proteomes" id="UP000053841"/>
    </source>
</evidence>
<dbReference type="RefSeq" id="XP_007716534.1">
    <property type="nucleotide sequence ID" value="XM_007718344.1"/>
</dbReference>